<evidence type="ECO:0000313" key="1">
    <source>
        <dbReference type="EMBL" id="CEP09130.1"/>
    </source>
</evidence>
<protein>
    <submittedName>
        <fullName evidence="1">Uncharacterized protein</fullName>
    </submittedName>
</protein>
<name>A0A0B7N0T8_9FUNG</name>
<organism evidence="1 2">
    <name type="scientific">Parasitella parasitica</name>
    <dbReference type="NCBI Taxonomy" id="35722"/>
    <lineage>
        <taxon>Eukaryota</taxon>
        <taxon>Fungi</taxon>
        <taxon>Fungi incertae sedis</taxon>
        <taxon>Mucoromycota</taxon>
        <taxon>Mucoromycotina</taxon>
        <taxon>Mucoromycetes</taxon>
        <taxon>Mucorales</taxon>
        <taxon>Mucorineae</taxon>
        <taxon>Mucoraceae</taxon>
        <taxon>Parasitella</taxon>
    </lineage>
</organism>
<dbReference type="STRING" id="35722.A0A0B7N0T8"/>
<keyword evidence="2" id="KW-1185">Reference proteome</keyword>
<sequence>MGDLISNAENKLLFGNVVKSDKFCVDFLFYRRTAGINEDSALIKSHDLRVDDFLMDETVKFYRPSFLDPGWKSVFTAVTGFNYEQHHIRRCSVKEYYHLTGSTAYSARLRLEKDVAEITPIESATSTAKTGRCTPFLRFASHMLSHMNKLCTFYGFHTAKSRFNLYQGRQRAPEMMVNKILNGGTK</sequence>
<proteinExistence type="predicted"/>
<dbReference type="OrthoDB" id="2237019at2759"/>
<reference evidence="1 2" key="1">
    <citation type="submission" date="2014-09" db="EMBL/GenBank/DDBJ databases">
        <authorList>
            <person name="Ellenberger Sabrina"/>
        </authorList>
    </citation>
    <scope>NUCLEOTIDE SEQUENCE [LARGE SCALE GENOMIC DNA]</scope>
    <source>
        <strain evidence="1 2">CBS 412.66</strain>
    </source>
</reference>
<evidence type="ECO:0000313" key="2">
    <source>
        <dbReference type="Proteomes" id="UP000054107"/>
    </source>
</evidence>
<gene>
    <name evidence="1" type="primary">PARPA_02587.1 scaffold 4891</name>
</gene>
<dbReference type="AlphaFoldDB" id="A0A0B7N0T8"/>
<dbReference type="Proteomes" id="UP000054107">
    <property type="component" value="Unassembled WGS sequence"/>
</dbReference>
<accession>A0A0B7N0T8</accession>
<dbReference type="EMBL" id="LN721116">
    <property type="protein sequence ID" value="CEP09130.1"/>
    <property type="molecule type" value="Genomic_DNA"/>
</dbReference>